<evidence type="ECO:0000313" key="1">
    <source>
        <dbReference type="EMBL" id="KAJ4442811.1"/>
    </source>
</evidence>
<sequence length="131" mass="15036">MFTNRAENSTSEEGYGRERKKSINVINLSKLLTPLGQWPVSKPKLLRVKSYTQQKATSVNETINRDIFIVGGATNEAQEMIMQNQQNEKYMILTCLPKRLSEYKIIYEFGVSPYVAHTVKVTQPNKDRPII</sequence>
<dbReference type="Proteomes" id="UP001148838">
    <property type="component" value="Unassembled WGS sequence"/>
</dbReference>
<name>A0ABQ8T8G2_PERAM</name>
<evidence type="ECO:0000313" key="2">
    <source>
        <dbReference type="Proteomes" id="UP001148838"/>
    </source>
</evidence>
<gene>
    <name evidence="1" type="ORF">ANN_04404</name>
</gene>
<keyword evidence="2" id="KW-1185">Reference proteome</keyword>
<accession>A0ABQ8T8G2</accession>
<comment type="caution">
    <text evidence="1">The sequence shown here is derived from an EMBL/GenBank/DDBJ whole genome shotgun (WGS) entry which is preliminary data.</text>
</comment>
<reference evidence="1 2" key="1">
    <citation type="journal article" date="2022" name="Allergy">
        <title>Genome assembly and annotation of Periplaneta americana reveal a comprehensive cockroach allergen profile.</title>
        <authorList>
            <person name="Wang L."/>
            <person name="Xiong Q."/>
            <person name="Saelim N."/>
            <person name="Wang L."/>
            <person name="Nong W."/>
            <person name="Wan A.T."/>
            <person name="Shi M."/>
            <person name="Liu X."/>
            <person name="Cao Q."/>
            <person name="Hui J.H.L."/>
            <person name="Sookrung N."/>
            <person name="Leung T.F."/>
            <person name="Tungtrongchitr A."/>
            <person name="Tsui S.K.W."/>
        </authorList>
    </citation>
    <scope>NUCLEOTIDE SEQUENCE [LARGE SCALE GENOMIC DNA]</scope>
    <source>
        <strain evidence="1">PWHHKU_190912</strain>
    </source>
</reference>
<organism evidence="1 2">
    <name type="scientific">Periplaneta americana</name>
    <name type="common">American cockroach</name>
    <name type="synonym">Blatta americana</name>
    <dbReference type="NCBI Taxonomy" id="6978"/>
    <lineage>
        <taxon>Eukaryota</taxon>
        <taxon>Metazoa</taxon>
        <taxon>Ecdysozoa</taxon>
        <taxon>Arthropoda</taxon>
        <taxon>Hexapoda</taxon>
        <taxon>Insecta</taxon>
        <taxon>Pterygota</taxon>
        <taxon>Neoptera</taxon>
        <taxon>Polyneoptera</taxon>
        <taxon>Dictyoptera</taxon>
        <taxon>Blattodea</taxon>
        <taxon>Blattoidea</taxon>
        <taxon>Blattidae</taxon>
        <taxon>Blattinae</taxon>
        <taxon>Periplaneta</taxon>
    </lineage>
</organism>
<proteinExistence type="predicted"/>
<dbReference type="EMBL" id="JAJSOF020000013">
    <property type="protein sequence ID" value="KAJ4442811.1"/>
    <property type="molecule type" value="Genomic_DNA"/>
</dbReference>
<protein>
    <submittedName>
        <fullName evidence="1">Uncharacterized protein</fullName>
    </submittedName>
</protein>